<evidence type="ECO:0000259" key="1">
    <source>
        <dbReference type="Pfam" id="PF13175"/>
    </source>
</evidence>
<dbReference type="InterPro" id="IPR041685">
    <property type="entry name" value="AAA_GajA/Old/RecF-like"/>
</dbReference>
<evidence type="ECO:0000313" key="3">
    <source>
        <dbReference type="EMBL" id="RHA84369.1"/>
    </source>
</evidence>
<evidence type="ECO:0000313" key="2">
    <source>
        <dbReference type="EMBL" id="RGU94193.1"/>
    </source>
</evidence>
<dbReference type="InterPro" id="IPR027417">
    <property type="entry name" value="P-loop_NTPase"/>
</dbReference>
<dbReference type="Proteomes" id="UP000285236">
    <property type="component" value="Unassembled WGS sequence"/>
</dbReference>
<dbReference type="RefSeq" id="WP_118081123.1">
    <property type="nucleotide sequence ID" value="NZ_QRYP01000035.1"/>
</dbReference>
<dbReference type="AlphaFoldDB" id="A0AA92TQN4"/>
<feature type="domain" description="Endonuclease GajA/Old nuclease/RecF-like AAA" evidence="1">
    <location>
        <begin position="7"/>
        <end position="381"/>
    </location>
</feature>
<evidence type="ECO:0000313" key="5">
    <source>
        <dbReference type="Proteomes" id="UP000285236"/>
    </source>
</evidence>
<gene>
    <name evidence="3" type="ORF">DW916_11515</name>
    <name evidence="2" type="ORF">DWW35_11660</name>
</gene>
<dbReference type="PANTHER" id="PTHR43581">
    <property type="entry name" value="ATP/GTP PHOSPHATASE"/>
    <property type="match status" value="1"/>
</dbReference>
<dbReference type="EMBL" id="QRYP01000035">
    <property type="protein sequence ID" value="RGU94193.1"/>
    <property type="molecule type" value="Genomic_DNA"/>
</dbReference>
<sequence length="443" mass="50819">MSKYRFSIYDYHAIKEADILIDGITVLAGPNGCGKSTISRWLYYMIDIATDFDSYLVKGYKTEIDSLLQNISRAIREMWGLNRGVNNGLNVLQSIDDLKLDDNFSLGSIDEYTVKLHLFIGEFASQLDKFLNAENVQEQRKDRVLNFLNQNLDGEEKARNAQAFAELISLQVDKMQQEVLYKSEDRSLTDVLSFLHTYLYEDEMVPFNIALQEEGVNIISDGRIGSLFNLDKAIYIDTPMAFGLDDFLKNVFWQRLRKLMLEENGCHDKQNIRLLYRISEILNGKINVSDSLLGNKEMYYERKDGKLLLPLDKIATGMKSFAYLFQLIKNGYLDDKTVLMIDEPEVHLHPQWVVVFARLLILIRKSLGVKIVLASHNPDFVAAIKAIAKKEEILAETNFYLAQSVDDDGFQYAFKPLGSDIEPIFNSFNIALERIQQYGDTDL</sequence>
<dbReference type="PANTHER" id="PTHR43581:SF2">
    <property type="entry name" value="EXCINUCLEASE ATPASE SUBUNIT"/>
    <property type="match status" value="1"/>
</dbReference>
<reference evidence="4 5" key="1">
    <citation type="submission" date="2018-08" db="EMBL/GenBank/DDBJ databases">
        <title>A genome reference for cultivated species of the human gut microbiota.</title>
        <authorList>
            <person name="Zou Y."/>
            <person name="Xue W."/>
            <person name="Luo G."/>
        </authorList>
    </citation>
    <scope>NUCLEOTIDE SEQUENCE [LARGE SCALE GENOMIC DNA]</scope>
    <source>
        <strain evidence="2 5">AF15-25</strain>
        <strain evidence="3 4">AM42-23AC</strain>
    </source>
</reference>
<dbReference type="GO" id="GO:0005524">
    <property type="term" value="F:ATP binding"/>
    <property type="evidence" value="ECO:0007669"/>
    <property type="project" value="UniProtKB-KW"/>
</dbReference>
<organism evidence="2 5">
    <name type="scientific">Segatella copri</name>
    <dbReference type="NCBI Taxonomy" id="165179"/>
    <lineage>
        <taxon>Bacteria</taxon>
        <taxon>Pseudomonadati</taxon>
        <taxon>Bacteroidota</taxon>
        <taxon>Bacteroidia</taxon>
        <taxon>Bacteroidales</taxon>
        <taxon>Prevotellaceae</taxon>
        <taxon>Segatella</taxon>
    </lineage>
</organism>
<name>A0AA92TQN4_9BACT</name>
<accession>A0AA92TQN4</accession>
<dbReference type="Pfam" id="PF13175">
    <property type="entry name" value="AAA_15"/>
    <property type="match status" value="1"/>
</dbReference>
<keyword evidence="2" id="KW-0067">ATP-binding</keyword>
<dbReference type="Gene3D" id="3.40.50.300">
    <property type="entry name" value="P-loop containing nucleotide triphosphate hydrolases"/>
    <property type="match status" value="1"/>
</dbReference>
<dbReference type="InterPro" id="IPR051396">
    <property type="entry name" value="Bact_Antivir_Def_Nuclease"/>
</dbReference>
<evidence type="ECO:0000313" key="4">
    <source>
        <dbReference type="Proteomes" id="UP000284990"/>
    </source>
</evidence>
<dbReference type="EMBL" id="QSFW01000025">
    <property type="protein sequence ID" value="RHA84369.1"/>
    <property type="molecule type" value="Genomic_DNA"/>
</dbReference>
<proteinExistence type="predicted"/>
<dbReference type="SUPFAM" id="SSF52540">
    <property type="entry name" value="P-loop containing nucleoside triphosphate hydrolases"/>
    <property type="match status" value="1"/>
</dbReference>
<dbReference type="Proteomes" id="UP000284990">
    <property type="component" value="Unassembled WGS sequence"/>
</dbReference>
<keyword evidence="2" id="KW-0547">Nucleotide-binding</keyword>
<comment type="caution">
    <text evidence="2">The sequence shown here is derived from an EMBL/GenBank/DDBJ whole genome shotgun (WGS) entry which is preliminary data.</text>
</comment>
<protein>
    <submittedName>
        <fullName evidence="2">ATP-binding protein</fullName>
    </submittedName>
</protein>